<evidence type="ECO:0000256" key="3">
    <source>
        <dbReference type="SAM" id="MobiDB-lite"/>
    </source>
</evidence>
<dbReference type="Gene3D" id="3.20.20.370">
    <property type="entry name" value="Glycoside hydrolase/deacetylase"/>
    <property type="match status" value="1"/>
</dbReference>
<feature type="transmembrane region" description="Helical" evidence="4">
    <location>
        <begin position="7"/>
        <end position="27"/>
    </location>
</feature>
<keyword evidence="4" id="KW-1133">Transmembrane helix</keyword>
<dbReference type="PANTHER" id="PTHR34216">
    <property type="match status" value="1"/>
</dbReference>
<feature type="compositionally biased region" description="Basic and acidic residues" evidence="3">
    <location>
        <begin position="60"/>
        <end position="71"/>
    </location>
</feature>
<organism evidence="6 7">
    <name type="scientific">Clostridium paridis</name>
    <dbReference type="NCBI Taxonomy" id="2803863"/>
    <lineage>
        <taxon>Bacteria</taxon>
        <taxon>Bacillati</taxon>
        <taxon>Bacillota</taxon>
        <taxon>Clostridia</taxon>
        <taxon>Eubacteriales</taxon>
        <taxon>Clostridiaceae</taxon>
        <taxon>Clostridium</taxon>
    </lineage>
</organism>
<dbReference type="InterPro" id="IPR051398">
    <property type="entry name" value="Polysacch_Deacetylase"/>
</dbReference>
<dbReference type="PANTHER" id="PTHR34216:SF3">
    <property type="entry name" value="POLY-BETA-1,6-N-ACETYL-D-GLUCOSAMINE N-DEACETYLASE"/>
    <property type="match status" value="1"/>
</dbReference>
<comment type="subcellular location">
    <subcellularLocation>
        <location evidence="1">Secreted</location>
    </subcellularLocation>
</comment>
<evidence type="ECO:0000256" key="2">
    <source>
        <dbReference type="ARBA" id="ARBA00022729"/>
    </source>
</evidence>
<evidence type="ECO:0000313" key="6">
    <source>
        <dbReference type="EMBL" id="MBL4933411.1"/>
    </source>
</evidence>
<dbReference type="GO" id="GO:0005975">
    <property type="term" value="P:carbohydrate metabolic process"/>
    <property type="evidence" value="ECO:0007669"/>
    <property type="project" value="InterPro"/>
</dbReference>
<proteinExistence type="predicted"/>
<dbReference type="EMBL" id="JAESWA010000024">
    <property type="protein sequence ID" value="MBL4933411.1"/>
    <property type="molecule type" value="Genomic_DNA"/>
</dbReference>
<dbReference type="SUPFAM" id="SSF88713">
    <property type="entry name" value="Glycoside hydrolase/deacetylase"/>
    <property type="match status" value="1"/>
</dbReference>
<dbReference type="GO" id="GO:0016810">
    <property type="term" value="F:hydrolase activity, acting on carbon-nitrogen (but not peptide) bonds"/>
    <property type="evidence" value="ECO:0007669"/>
    <property type="project" value="InterPro"/>
</dbReference>
<dbReference type="CDD" id="cd10918">
    <property type="entry name" value="CE4_NodB_like_5s_6s"/>
    <property type="match status" value="1"/>
</dbReference>
<evidence type="ECO:0000256" key="4">
    <source>
        <dbReference type="SAM" id="Phobius"/>
    </source>
</evidence>
<dbReference type="RefSeq" id="WP_202768849.1">
    <property type="nucleotide sequence ID" value="NZ_JAESWA010000024.1"/>
</dbReference>
<dbReference type="InterPro" id="IPR011330">
    <property type="entry name" value="Glyco_hydro/deAcase_b/a-brl"/>
</dbReference>
<gene>
    <name evidence="6" type="ORF">JK634_16570</name>
</gene>
<feature type="domain" description="NodB homology" evidence="5">
    <location>
        <begin position="141"/>
        <end position="299"/>
    </location>
</feature>
<feature type="region of interest" description="Disordered" evidence="3">
    <location>
        <begin position="50"/>
        <end position="71"/>
    </location>
</feature>
<evidence type="ECO:0000256" key="1">
    <source>
        <dbReference type="ARBA" id="ARBA00004613"/>
    </source>
</evidence>
<name>A0A937FKE2_9CLOT</name>
<keyword evidence="7" id="KW-1185">Reference proteome</keyword>
<sequence length="299" mass="33264">MKNKRNILKVIIVLLIIDVALCVYGFVNSNNSKKSSTATLSDNVNTTAKTTIDTTTTSPAKEEPTKEEPVKKDRFEGKKLVIPKDIPVLCYHAFGDDKSDLFVTAAKFKEQLEYLKNNGYFTLTIDEFSDYILNKKPVPEKSVLITIDDGYLNNYQIAYPILKELGMNATIFIITSGVGDNGYYMTSAQLVEMSQNGIDIGSHTTNHQELDKLSYAEQLKIAKDSKADLEKIIGKPINTFCYPFGKYNQDTKKAAKDAGYSLSFNLGGGTADLNDNPENIDRVAVLGKYDMNKFVSLLK</sequence>
<dbReference type="PROSITE" id="PS51677">
    <property type="entry name" value="NODB"/>
    <property type="match status" value="1"/>
</dbReference>
<dbReference type="Proteomes" id="UP000623681">
    <property type="component" value="Unassembled WGS sequence"/>
</dbReference>
<dbReference type="AlphaFoldDB" id="A0A937FKE2"/>
<feature type="compositionally biased region" description="Low complexity" evidence="3">
    <location>
        <begin position="50"/>
        <end position="59"/>
    </location>
</feature>
<reference evidence="6" key="1">
    <citation type="submission" date="2021-01" db="EMBL/GenBank/DDBJ databases">
        <title>Genome public.</title>
        <authorList>
            <person name="Liu C."/>
            <person name="Sun Q."/>
        </authorList>
    </citation>
    <scope>NUCLEOTIDE SEQUENCE</scope>
    <source>
        <strain evidence="6">YIM B02565</strain>
    </source>
</reference>
<dbReference type="InterPro" id="IPR002509">
    <property type="entry name" value="NODB_dom"/>
</dbReference>
<protein>
    <submittedName>
        <fullName evidence="6">Polysaccharide deacetylase family protein</fullName>
    </submittedName>
</protein>
<dbReference type="Pfam" id="PF01522">
    <property type="entry name" value="Polysacc_deac_1"/>
    <property type="match status" value="1"/>
</dbReference>
<dbReference type="GO" id="GO:0005576">
    <property type="term" value="C:extracellular region"/>
    <property type="evidence" value="ECO:0007669"/>
    <property type="project" value="UniProtKB-SubCell"/>
</dbReference>
<comment type="caution">
    <text evidence="6">The sequence shown here is derived from an EMBL/GenBank/DDBJ whole genome shotgun (WGS) entry which is preliminary data.</text>
</comment>
<keyword evidence="4" id="KW-0812">Transmembrane</keyword>
<keyword evidence="4" id="KW-0472">Membrane</keyword>
<evidence type="ECO:0000259" key="5">
    <source>
        <dbReference type="PROSITE" id="PS51677"/>
    </source>
</evidence>
<accession>A0A937FKE2</accession>
<keyword evidence="2" id="KW-0732">Signal</keyword>
<evidence type="ECO:0000313" key="7">
    <source>
        <dbReference type="Proteomes" id="UP000623681"/>
    </source>
</evidence>